<dbReference type="AlphaFoldDB" id="A0A2T9Y3W8"/>
<dbReference type="EMBL" id="MBFR01000572">
    <property type="protein sequence ID" value="PVU87007.1"/>
    <property type="molecule type" value="Genomic_DNA"/>
</dbReference>
<organism evidence="2 3">
    <name type="scientific">Smittium simulii</name>
    <dbReference type="NCBI Taxonomy" id="133385"/>
    <lineage>
        <taxon>Eukaryota</taxon>
        <taxon>Fungi</taxon>
        <taxon>Fungi incertae sedis</taxon>
        <taxon>Zoopagomycota</taxon>
        <taxon>Kickxellomycotina</taxon>
        <taxon>Harpellomycetes</taxon>
        <taxon>Harpellales</taxon>
        <taxon>Legeriomycetaceae</taxon>
        <taxon>Smittium</taxon>
    </lineage>
</organism>
<accession>A0A2T9Y3W8</accession>
<name>A0A2T9Y3W8_9FUNG</name>
<reference evidence="2 3" key="1">
    <citation type="journal article" date="2018" name="MBio">
        <title>Comparative Genomics Reveals the Core Gene Toolbox for the Fungus-Insect Symbiosis.</title>
        <authorList>
            <person name="Wang Y."/>
            <person name="Stata M."/>
            <person name="Wang W."/>
            <person name="Stajich J.E."/>
            <person name="White M.M."/>
            <person name="Moncalvo J.M."/>
        </authorList>
    </citation>
    <scope>NUCLEOTIDE SEQUENCE [LARGE SCALE GENOMIC DNA]</scope>
    <source>
        <strain evidence="2 3">SWE-8-4</strain>
    </source>
</reference>
<feature type="signal peptide" evidence="1">
    <location>
        <begin position="1"/>
        <end position="28"/>
    </location>
</feature>
<evidence type="ECO:0000313" key="3">
    <source>
        <dbReference type="Proteomes" id="UP000245383"/>
    </source>
</evidence>
<proteinExistence type="predicted"/>
<sequence>MCSKRILTIGMLLEITTITTRLLGTVLGGELIISTGGMCQLKSRTPAVSNVLSIVHYMSAIFTPHAIILNRIMGAPSFWAITLMHRDSTGSQKNMFEFFIFNRLHRINT</sequence>
<keyword evidence="1" id="KW-0732">Signal</keyword>
<dbReference type="Proteomes" id="UP000245383">
    <property type="component" value="Unassembled WGS sequence"/>
</dbReference>
<keyword evidence="3" id="KW-1185">Reference proteome</keyword>
<feature type="chain" id="PRO_5015481568" evidence="1">
    <location>
        <begin position="29"/>
        <end position="109"/>
    </location>
</feature>
<evidence type="ECO:0000313" key="2">
    <source>
        <dbReference type="EMBL" id="PVU87007.1"/>
    </source>
</evidence>
<evidence type="ECO:0000256" key="1">
    <source>
        <dbReference type="SAM" id="SignalP"/>
    </source>
</evidence>
<protein>
    <submittedName>
        <fullName evidence="2">Uncharacterized protein</fullName>
    </submittedName>
</protein>
<gene>
    <name evidence="2" type="ORF">BB561_006484</name>
</gene>
<comment type="caution">
    <text evidence="2">The sequence shown here is derived from an EMBL/GenBank/DDBJ whole genome shotgun (WGS) entry which is preliminary data.</text>
</comment>